<reference evidence="8 9" key="1">
    <citation type="submission" date="2018-08" db="EMBL/GenBank/DDBJ databases">
        <title>Actinomadura jelena sp. nov., a novel Actinomycete isolated from soil in Chad.</title>
        <authorList>
            <person name="Shi L."/>
        </authorList>
    </citation>
    <scope>NUCLEOTIDE SEQUENCE [LARGE SCALE GENOMIC DNA]</scope>
    <source>
        <strain evidence="8 9">NEAU-G17</strain>
    </source>
</reference>
<dbReference type="GO" id="GO:0004673">
    <property type="term" value="F:protein histidine kinase activity"/>
    <property type="evidence" value="ECO:0007669"/>
    <property type="project" value="UniProtKB-EC"/>
</dbReference>
<feature type="transmembrane region" description="Helical" evidence="6">
    <location>
        <begin position="159"/>
        <end position="178"/>
    </location>
</feature>
<dbReference type="CDD" id="cd16917">
    <property type="entry name" value="HATPase_UhpB-NarQ-NarX-like"/>
    <property type="match status" value="1"/>
</dbReference>
<dbReference type="GO" id="GO:0000160">
    <property type="term" value="P:phosphorelay signal transduction system"/>
    <property type="evidence" value="ECO:0007669"/>
    <property type="project" value="UniProtKB-KW"/>
</dbReference>
<keyword evidence="6" id="KW-1133">Transmembrane helix</keyword>
<evidence type="ECO:0000256" key="3">
    <source>
        <dbReference type="ARBA" id="ARBA00022679"/>
    </source>
</evidence>
<comment type="caution">
    <text evidence="8">The sequence shown here is derived from an EMBL/GenBank/DDBJ whole genome shotgun (WGS) entry which is preliminary data.</text>
</comment>
<dbReference type="Pfam" id="PF02518">
    <property type="entry name" value="HATPase_c"/>
    <property type="match status" value="1"/>
</dbReference>
<dbReference type="AlphaFoldDB" id="A0A372JJ37"/>
<keyword evidence="9" id="KW-1185">Reference proteome</keyword>
<feature type="non-terminal residue" evidence="8">
    <location>
        <position position="283"/>
    </location>
</feature>
<keyword evidence="5" id="KW-0902">Two-component regulatory system</keyword>
<comment type="catalytic activity">
    <reaction evidence="1">
        <text>ATP + protein L-histidine = ADP + protein N-phospho-L-histidine.</text>
        <dbReference type="EC" id="2.7.13.3"/>
    </reaction>
</comment>
<name>A0A372JJ37_9ACTN</name>
<evidence type="ECO:0000256" key="6">
    <source>
        <dbReference type="SAM" id="Phobius"/>
    </source>
</evidence>
<dbReference type="EMBL" id="QURH01000418">
    <property type="protein sequence ID" value="RFU39318.1"/>
    <property type="molecule type" value="Genomic_DNA"/>
</dbReference>
<evidence type="ECO:0000259" key="7">
    <source>
        <dbReference type="Pfam" id="PF02518"/>
    </source>
</evidence>
<dbReference type="PANTHER" id="PTHR24421:SF10">
    <property type="entry name" value="NITRATE_NITRITE SENSOR PROTEIN NARQ"/>
    <property type="match status" value="1"/>
</dbReference>
<gene>
    <name evidence="8" type="ORF">DZF91_23045</name>
</gene>
<dbReference type="SUPFAM" id="SSF55874">
    <property type="entry name" value="ATPase domain of HSP90 chaperone/DNA topoisomerase II/histidine kinase"/>
    <property type="match status" value="1"/>
</dbReference>
<evidence type="ECO:0000256" key="1">
    <source>
        <dbReference type="ARBA" id="ARBA00000085"/>
    </source>
</evidence>
<proteinExistence type="predicted"/>
<evidence type="ECO:0000313" key="9">
    <source>
        <dbReference type="Proteomes" id="UP000261811"/>
    </source>
</evidence>
<feature type="transmembrane region" description="Helical" evidence="6">
    <location>
        <begin position="190"/>
        <end position="209"/>
    </location>
</feature>
<dbReference type="InterPro" id="IPR003594">
    <property type="entry name" value="HATPase_dom"/>
</dbReference>
<keyword evidence="6" id="KW-0812">Transmembrane</keyword>
<feature type="domain" description="Histidine kinase/HSP90-like ATPase" evidence="7">
    <location>
        <begin position="56"/>
        <end position="142"/>
    </location>
</feature>
<keyword evidence="6" id="KW-0472">Membrane</keyword>
<evidence type="ECO:0000256" key="4">
    <source>
        <dbReference type="ARBA" id="ARBA00022777"/>
    </source>
</evidence>
<keyword evidence="3" id="KW-0808">Transferase</keyword>
<evidence type="ECO:0000256" key="5">
    <source>
        <dbReference type="ARBA" id="ARBA00023012"/>
    </source>
</evidence>
<dbReference type="RefSeq" id="WP_328589197.1">
    <property type="nucleotide sequence ID" value="NZ_QURH01000418.1"/>
</dbReference>
<dbReference type="Proteomes" id="UP000261811">
    <property type="component" value="Unassembled WGS sequence"/>
</dbReference>
<keyword evidence="4" id="KW-0418">Kinase</keyword>
<evidence type="ECO:0000313" key="8">
    <source>
        <dbReference type="EMBL" id="RFU39318.1"/>
    </source>
</evidence>
<dbReference type="PANTHER" id="PTHR24421">
    <property type="entry name" value="NITRATE/NITRITE SENSOR PROTEIN NARX-RELATED"/>
    <property type="match status" value="1"/>
</dbReference>
<evidence type="ECO:0000256" key="2">
    <source>
        <dbReference type="ARBA" id="ARBA00012438"/>
    </source>
</evidence>
<dbReference type="InterPro" id="IPR036890">
    <property type="entry name" value="HATPase_C_sf"/>
</dbReference>
<protein>
    <recommendedName>
        <fullName evidence="2">histidine kinase</fullName>
        <ecNumber evidence="2">2.7.13.3</ecNumber>
    </recommendedName>
</protein>
<dbReference type="InterPro" id="IPR050482">
    <property type="entry name" value="Sensor_HK_TwoCompSys"/>
</dbReference>
<feature type="transmembrane region" description="Helical" evidence="6">
    <location>
        <begin position="216"/>
        <end position="234"/>
    </location>
</feature>
<accession>A0A372JJ37</accession>
<sequence>ATRHAAGAARQAVAELDRLIDAAASATLADIDALAAGQPDVDYLRTAADAPPDVAAAAHRVVREALTNAARYASGADRVRVEGTATTLTVTVTDAGGPPAAPGLGTGHGLAGLRSATRALGGSFSAGPDGPGWTVRAEFPLTAAPVPVPRGPRGWRGPAALDAALVVLAVALSLGAALPPGDRPDPFSSPRLGACLTLVFIAHALPLWWRRTAPRGALTIALSALLAWLGLDLAGWSGPPLSDGFLWYWWVELALVHAVAAHAPGGRTWPAPLAVAAVGGAAL</sequence>
<dbReference type="EC" id="2.7.13.3" evidence="2"/>
<dbReference type="Gene3D" id="3.30.565.10">
    <property type="entry name" value="Histidine kinase-like ATPase, C-terminal domain"/>
    <property type="match status" value="1"/>
</dbReference>
<organism evidence="8 9">
    <name type="scientific">Actinomadura logoneensis</name>
    <dbReference type="NCBI Taxonomy" id="2293572"/>
    <lineage>
        <taxon>Bacteria</taxon>
        <taxon>Bacillati</taxon>
        <taxon>Actinomycetota</taxon>
        <taxon>Actinomycetes</taxon>
        <taxon>Streptosporangiales</taxon>
        <taxon>Thermomonosporaceae</taxon>
        <taxon>Actinomadura</taxon>
    </lineage>
</organism>
<feature type="non-terminal residue" evidence="8">
    <location>
        <position position="1"/>
    </location>
</feature>